<reference evidence="3" key="1">
    <citation type="submission" date="2020-04" db="EMBL/GenBank/DDBJ databases">
        <authorList>
            <person name="Zhang T."/>
        </authorList>
    </citation>
    <scope>NUCLEOTIDE SEQUENCE</scope>
    <source>
        <strain evidence="3">HKST-UBA09</strain>
    </source>
</reference>
<comment type="caution">
    <text evidence="3">The sequence shown here is derived from an EMBL/GenBank/DDBJ whole genome shotgun (WGS) entry which is preliminary data.</text>
</comment>
<dbReference type="GO" id="GO:0016757">
    <property type="term" value="F:glycosyltransferase activity"/>
    <property type="evidence" value="ECO:0007669"/>
    <property type="project" value="InterPro"/>
</dbReference>
<feature type="domain" description="Glycosyl transferase family 1" evidence="1">
    <location>
        <begin position="192"/>
        <end position="341"/>
    </location>
</feature>
<gene>
    <name evidence="3" type="ORF">KC669_04425</name>
</gene>
<name>A0A955RLN4_9BACT</name>
<feature type="domain" description="Glycosyltransferase subfamily 4-like N-terminal" evidence="2">
    <location>
        <begin position="16"/>
        <end position="183"/>
    </location>
</feature>
<dbReference type="AlphaFoldDB" id="A0A955RLN4"/>
<dbReference type="PANTHER" id="PTHR45947:SF3">
    <property type="entry name" value="SULFOQUINOVOSYL TRANSFERASE SQD2"/>
    <property type="match status" value="1"/>
</dbReference>
<organism evidence="3 4">
    <name type="scientific">Candidatus Dojkabacteria bacterium</name>
    <dbReference type="NCBI Taxonomy" id="2099670"/>
    <lineage>
        <taxon>Bacteria</taxon>
        <taxon>Candidatus Dojkabacteria</taxon>
    </lineage>
</organism>
<evidence type="ECO:0000259" key="1">
    <source>
        <dbReference type="Pfam" id="PF00534"/>
    </source>
</evidence>
<dbReference type="EMBL" id="JAGQLF010000073">
    <property type="protein sequence ID" value="MCA9387251.1"/>
    <property type="molecule type" value="Genomic_DNA"/>
</dbReference>
<dbReference type="Pfam" id="PF00534">
    <property type="entry name" value="Glycos_transf_1"/>
    <property type="match status" value="1"/>
</dbReference>
<reference evidence="3" key="2">
    <citation type="journal article" date="2021" name="Microbiome">
        <title>Successional dynamics and alternative stable states in a saline activated sludge microbial community over 9 years.</title>
        <authorList>
            <person name="Wang Y."/>
            <person name="Ye J."/>
            <person name="Ju F."/>
            <person name="Liu L."/>
            <person name="Boyd J.A."/>
            <person name="Deng Y."/>
            <person name="Parks D.H."/>
            <person name="Jiang X."/>
            <person name="Yin X."/>
            <person name="Woodcroft B.J."/>
            <person name="Tyson G.W."/>
            <person name="Hugenholtz P."/>
            <person name="Polz M.F."/>
            <person name="Zhang T."/>
        </authorList>
    </citation>
    <scope>NUCLEOTIDE SEQUENCE</scope>
    <source>
        <strain evidence="3">HKST-UBA09</strain>
    </source>
</reference>
<dbReference type="PANTHER" id="PTHR45947">
    <property type="entry name" value="SULFOQUINOVOSYL TRANSFERASE SQD2"/>
    <property type="match status" value="1"/>
</dbReference>
<dbReference type="InterPro" id="IPR001296">
    <property type="entry name" value="Glyco_trans_1"/>
</dbReference>
<proteinExistence type="predicted"/>
<dbReference type="Proteomes" id="UP000714915">
    <property type="component" value="Unassembled WGS sequence"/>
</dbReference>
<evidence type="ECO:0000313" key="4">
    <source>
        <dbReference type="Proteomes" id="UP000714915"/>
    </source>
</evidence>
<sequence length="369" mass="42454">MRILTISPYTYPSACGIWRRVYLDAKSLISNGYQVTSFSSNIIKGTTQTSSESEELNGIKIFRFPVKFRLGGTSMFFFFIKKFREINPDIIHVHGYRHPHSLQGLILGKLMGKKVVLTSHGPFHKDPNRSIIMKLIDVIYDLLIGWWELRLYNKIIAIAEWEISELTRRGAPKSKIVLIPNGIGKEFELASVSPHEEKTNKVLYMGRIEQVKRPEKIIEVAKQLPNTQFTIHGPFQGFQFKDETPSNVILKDKSYEPSEFIQEAKEHDIFLLPSVRESFGIVGLEAMSQGLILLSTRTRGVTQYLSDGENGFLADSAEEIKEKIEYIYANWEKMEIIRENAFDTIVPAYTQERLGHKLFEIYNNLESRK</sequence>
<dbReference type="InterPro" id="IPR028098">
    <property type="entry name" value="Glyco_trans_4-like_N"/>
</dbReference>
<evidence type="ECO:0000259" key="2">
    <source>
        <dbReference type="Pfam" id="PF13439"/>
    </source>
</evidence>
<dbReference type="CDD" id="cd03801">
    <property type="entry name" value="GT4_PimA-like"/>
    <property type="match status" value="1"/>
</dbReference>
<dbReference type="InterPro" id="IPR050194">
    <property type="entry name" value="Glycosyltransferase_grp1"/>
</dbReference>
<dbReference type="SUPFAM" id="SSF53756">
    <property type="entry name" value="UDP-Glycosyltransferase/glycogen phosphorylase"/>
    <property type="match status" value="1"/>
</dbReference>
<dbReference type="Pfam" id="PF13439">
    <property type="entry name" value="Glyco_transf_4"/>
    <property type="match status" value="1"/>
</dbReference>
<protein>
    <submittedName>
        <fullName evidence="3">Glycosyltransferase family 4 protein</fullName>
    </submittedName>
</protein>
<dbReference type="Gene3D" id="3.40.50.2000">
    <property type="entry name" value="Glycogen Phosphorylase B"/>
    <property type="match status" value="2"/>
</dbReference>
<accession>A0A955RLN4</accession>
<evidence type="ECO:0000313" key="3">
    <source>
        <dbReference type="EMBL" id="MCA9387251.1"/>
    </source>
</evidence>